<evidence type="ECO:0000313" key="2">
    <source>
        <dbReference type="Proteomes" id="UP000510647"/>
    </source>
</evidence>
<dbReference type="OrthoDB" id="3972942at2759"/>
<keyword evidence="2" id="KW-1185">Reference proteome</keyword>
<accession>A0A7H9HKV9</accession>
<sequence>MNEESDVTDGQTGWRFWWNFGGNKTGQQDCSNPEGNIEVTRSNAAGAVNTQDAKNESQNEGWYANLMSKVSSIGLGNHEEALIIEAGIHYSQLNEIQLRRVKEDSLQKVARRVNSRCWFEDLTRINDSSKSWQRSGLISVQGTSSERCPFPLEHYPGTIATGYEVYLQDSLIMPSQSPLNILHTQSLKSKVAAAVKSYYNFPSENHLYLKQNTDGLLRSKKVVIISVVGNLPEKYEKFSLGEQRSAYYLARKLAQSVEHEVPSTISSLSFECPLDSKEFNTVLKETIDLLDNWKDIFKDVSSIFFIGVYHSVPLVISLAQYILKNHDLLGFAASIPVGLLAIESILQGYRFWDHSTDAINSDERSYQKIQQAREKQLFQGVGKDEREILLKHRNYRKLNSEESKLVQKNLDWLLYNWNSFRLNFFGTIFDNFMTASQKLAIDYVHPKILRNLWCDGRHLGNDLKHPDKLGIPDVDIKTPKFECAIKIPENRAFEITLLNSLLLALNLGYTQFVPIMKLLSPFFISRSFNENTISPSLRKQKLGEMKSWLQEMDTKWRPDTEQLHDELPKSVSTVHKFIEFALYHNTRNPEVLKVHSEIYDDDTVYSSFIENTLKTRSPLIKKHLRLLNDHSAPQSILNAVNQFDLVWKFHEFISDYAKLRNLPHQDHPQPLNFNVSLGYSLWQQSYADATTFQGNNQEAICRLKQIWESYQDWDPPTRGLKQLKNILSVLSLYSEFSHLLQDITGK</sequence>
<gene>
    <name evidence="1" type="ORF">HG537_0A02770</name>
</gene>
<protein>
    <submittedName>
        <fullName evidence="1">Uncharacterized protein</fullName>
    </submittedName>
</protein>
<proteinExistence type="predicted"/>
<dbReference type="EMBL" id="CP059267">
    <property type="protein sequence ID" value="QLQ78030.1"/>
    <property type="molecule type" value="Genomic_DNA"/>
</dbReference>
<evidence type="ECO:0000313" key="1">
    <source>
        <dbReference type="EMBL" id="QLQ78030.1"/>
    </source>
</evidence>
<name>A0A7H9HKV9_9SACH</name>
<dbReference type="Proteomes" id="UP000510647">
    <property type="component" value="Chromosome 1"/>
</dbReference>
<dbReference type="AlphaFoldDB" id="A0A7H9HKV9"/>
<organism evidence="1 2">
    <name type="scientific">Torulaspora globosa</name>
    <dbReference type="NCBI Taxonomy" id="48254"/>
    <lineage>
        <taxon>Eukaryota</taxon>
        <taxon>Fungi</taxon>
        <taxon>Dikarya</taxon>
        <taxon>Ascomycota</taxon>
        <taxon>Saccharomycotina</taxon>
        <taxon>Saccharomycetes</taxon>
        <taxon>Saccharomycetales</taxon>
        <taxon>Saccharomycetaceae</taxon>
        <taxon>Torulaspora</taxon>
    </lineage>
</organism>
<reference evidence="1 2" key="1">
    <citation type="submission" date="2020-06" db="EMBL/GenBank/DDBJ databases">
        <title>The yeast mating-type switching endonuclease HO is a domesticated member of an unorthodox homing genetic element family.</title>
        <authorList>
            <person name="Coughlan A.Y."/>
            <person name="Lombardi L."/>
            <person name="Braun-Galleani S."/>
            <person name="Martos A.R."/>
            <person name="Galeote V."/>
            <person name="Bigey F."/>
            <person name="Dequin S."/>
            <person name="Byrne K.P."/>
            <person name="Wolfe K.H."/>
        </authorList>
    </citation>
    <scope>NUCLEOTIDE SEQUENCE [LARGE SCALE GENOMIC DNA]</scope>
    <source>
        <strain evidence="1 2">CBS2947</strain>
    </source>
</reference>